<reference evidence="2 3" key="1">
    <citation type="journal article" date="2014" name="Proc. Natl. Acad. Sci. U.S.A.">
        <title>Trajectory and genomic determinants of fungal-pathogen speciation and host adaptation.</title>
        <authorList>
            <person name="Hu X."/>
            <person name="Xiao G."/>
            <person name="Zheng P."/>
            <person name="Shang Y."/>
            <person name="Su Y."/>
            <person name="Zhang X."/>
            <person name="Liu X."/>
            <person name="Zhan S."/>
            <person name="St Leger R.J."/>
            <person name="Wang C."/>
        </authorList>
    </citation>
    <scope>NUCLEOTIDE SEQUENCE [LARGE SCALE GENOMIC DNA]</scope>
    <source>
        <strain evidence="2 3">ARSEF 1941</strain>
    </source>
</reference>
<dbReference type="Gene3D" id="1.20.120.20">
    <property type="entry name" value="Apolipoprotein"/>
    <property type="match status" value="1"/>
</dbReference>
<evidence type="ECO:0000313" key="3">
    <source>
        <dbReference type="Proteomes" id="UP000030816"/>
    </source>
</evidence>
<organism evidence="2 3">
    <name type="scientific">Metarhizium album (strain ARSEF 1941)</name>
    <dbReference type="NCBI Taxonomy" id="1081103"/>
    <lineage>
        <taxon>Eukaryota</taxon>
        <taxon>Fungi</taxon>
        <taxon>Dikarya</taxon>
        <taxon>Ascomycota</taxon>
        <taxon>Pezizomycotina</taxon>
        <taxon>Sordariomycetes</taxon>
        <taxon>Hypocreomycetidae</taxon>
        <taxon>Hypocreales</taxon>
        <taxon>Clavicipitaceae</taxon>
        <taxon>Metarhizium</taxon>
    </lineage>
</organism>
<dbReference type="SUPFAM" id="SSF58113">
    <property type="entry name" value="Apolipoprotein A-I"/>
    <property type="match status" value="1"/>
</dbReference>
<dbReference type="RefSeq" id="XP_040682036.1">
    <property type="nucleotide sequence ID" value="XM_040820548.1"/>
</dbReference>
<gene>
    <name evidence="2" type="ORF">MAM_01749</name>
</gene>
<protein>
    <submittedName>
        <fullName evidence="2">Uncharacterized protein</fullName>
    </submittedName>
</protein>
<dbReference type="GeneID" id="63736204"/>
<dbReference type="HOGENOM" id="CLU_1133820_0_0_1"/>
<keyword evidence="1" id="KW-0175">Coiled coil</keyword>
<dbReference type="Proteomes" id="UP000030816">
    <property type="component" value="Unassembled WGS sequence"/>
</dbReference>
<name>A0A0B2X6Q1_METAS</name>
<dbReference type="EMBL" id="AZHE01000002">
    <property type="protein sequence ID" value="KHO00971.1"/>
    <property type="molecule type" value="Genomic_DNA"/>
</dbReference>
<proteinExistence type="predicted"/>
<evidence type="ECO:0000256" key="1">
    <source>
        <dbReference type="SAM" id="Coils"/>
    </source>
</evidence>
<evidence type="ECO:0000313" key="2">
    <source>
        <dbReference type="EMBL" id="KHO00971.1"/>
    </source>
</evidence>
<feature type="coiled-coil region" evidence="1">
    <location>
        <begin position="188"/>
        <end position="215"/>
    </location>
</feature>
<sequence length="258" mass="29147">MSSPPMATVGSQEMPEVADAIMAIRRDVGALRVEISQGLDKVRDSNLGFEERLLDVEETFLKDFTTRLDSLALDSMTTRVDIQALGLDIDQAHDHVCTTLDELRSGIFKAVQDSDGVISGRLDRLSKAIIDVNSRSKHAFLEIGRGLDVNHHAFVTRLDEVSEDINSTVCRKIDNVNDNLNKLVVETRDHLQDRFDEVQEEVESSRRRIHEKLNNVHEALAGIMNISRDKVLRKMERTTSLLSSMQPLMRELRKSQKG</sequence>
<dbReference type="AlphaFoldDB" id="A0A0B2X6Q1"/>
<comment type="caution">
    <text evidence="2">The sequence shown here is derived from an EMBL/GenBank/DDBJ whole genome shotgun (WGS) entry which is preliminary data.</text>
</comment>
<accession>A0A0B2X6Q1</accession>
<dbReference type="OrthoDB" id="4937683at2759"/>
<keyword evidence="3" id="KW-1185">Reference proteome</keyword>